<dbReference type="Gene3D" id="3.40.50.10170">
    <property type="match status" value="1"/>
</dbReference>
<evidence type="ECO:0000313" key="2">
    <source>
        <dbReference type="EMBL" id="MCC2167659.1"/>
    </source>
</evidence>
<sequence length="298" mass="33519">MKFQIVSDSSCDLPKERAQELGVDIVPFYVSFEEENYMKEGVDISVEDFYQMMADRAGTFPKTSMPSVQDYVDVFEKYVKDGVPVLCICLNAAFSGSIQSAMNAKNQILEDYPEAQIEVVDSEEVTALQGMFVEEACRLRGAELDLKEAVKLLEEIRPTGRIFFTTNDLDYLQHGGRIGRAAATIGNVLKIKPMIEYVNKELVSAGVSRGRKKSLQSVIDKAKAYIEADHIDLKEYRIGLECGLDKEEFGKFEEQVKAAFRDYEGEIKRFEVFHVGATIGVHTGPYPTGIALLKRCRY</sequence>
<evidence type="ECO:0000313" key="3">
    <source>
        <dbReference type="Proteomes" id="UP001199355"/>
    </source>
</evidence>
<dbReference type="InterPro" id="IPR050270">
    <property type="entry name" value="DegV_domain_contain"/>
</dbReference>
<comment type="caution">
    <text evidence="2">The sequence shown here is derived from an EMBL/GenBank/DDBJ whole genome shotgun (WGS) entry which is preliminary data.</text>
</comment>
<dbReference type="PANTHER" id="PTHR33434">
    <property type="entry name" value="DEGV DOMAIN-CONTAINING PROTEIN DR_1986-RELATED"/>
    <property type="match status" value="1"/>
</dbReference>
<dbReference type="InterPro" id="IPR003797">
    <property type="entry name" value="DegV"/>
</dbReference>
<evidence type="ECO:0000256" key="1">
    <source>
        <dbReference type="ARBA" id="ARBA00023121"/>
    </source>
</evidence>
<dbReference type="GO" id="GO:0008289">
    <property type="term" value="F:lipid binding"/>
    <property type="evidence" value="ECO:0007669"/>
    <property type="project" value="UniProtKB-KW"/>
</dbReference>
<dbReference type="PANTHER" id="PTHR33434:SF2">
    <property type="entry name" value="FATTY ACID-BINDING PROTEIN TM_1468"/>
    <property type="match status" value="1"/>
</dbReference>
<dbReference type="NCBIfam" id="TIGR00762">
    <property type="entry name" value="DegV"/>
    <property type="match status" value="1"/>
</dbReference>
<reference evidence="2 3" key="1">
    <citation type="submission" date="2021-10" db="EMBL/GenBank/DDBJ databases">
        <title>Anaerobic single-cell dispensing facilitates the cultivation of human gut bacteria.</title>
        <authorList>
            <person name="Afrizal A."/>
        </authorList>
    </citation>
    <scope>NUCLEOTIDE SEQUENCE [LARGE SCALE GENOMIC DNA]</scope>
    <source>
        <strain evidence="2 3">CLA-AA-H244</strain>
    </source>
</reference>
<dbReference type="InterPro" id="IPR043168">
    <property type="entry name" value="DegV_C"/>
</dbReference>
<gene>
    <name evidence="2" type="ORF">LKD45_08145</name>
</gene>
<dbReference type="Pfam" id="PF02645">
    <property type="entry name" value="DegV"/>
    <property type="match status" value="1"/>
</dbReference>
<name>A0AAE3DMM3_9FIRM</name>
<keyword evidence="1" id="KW-0446">Lipid-binding</keyword>
<dbReference type="EMBL" id="JAJEQF010000017">
    <property type="protein sequence ID" value="MCC2167659.1"/>
    <property type="molecule type" value="Genomic_DNA"/>
</dbReference>
<dbReference type="RefSeq" id="WP_021914669.1">
    <property type="nucleotide sequence ID" value="NZ_JAJEQF010000017.1"/>
</dbReference>
<protein>
    <submittedName>
        <fullName evidence="2">DegV family protein</fullName>
    </submittedName>
</protein>
<dbReference type="PROSITE" id="PS51482">
    <property type="entry name" value="DEGV"/>
    <property type="match status" value="1"/>
</dbReference>
<accession>A0AAE3DMM3</accession>
<dbReference type="Proteomes" id="UP001199355">
    <property type="component" value="Unassembled WGS sequence"/>
</dbReference>
<proteinExistence type="predicted"/>
<dbReference type="AlphaFoldDB" id="A0AAE3DMM3"/>
<organism evidence="2 3">
    <name type="scientific">Gallintestinimicrobium propionicum</name>
    <dbReference type="NCBI Taxonomy" id="2981770"/>
    <lineage>
        <taxon>Bacteria</taxon>
        <taxon>Bacillati</taxon>
        <taxon>Bacillota</taxon>
        <taxon>Clostridia</taxon>
        <taxon>Lachnospirales</taxon>
        <taxon>Lachnospiraceae</taxon>
        <taxon>Gallintestinimicrobium</taxon>
    </lineage>
</organism>
<keyword evidence="3" id="KW-1185">Reference proteome</keyword>
<dbReference type="SUPFAM" id="SSF82549">
    <property type="entry name" value="DAK1/DegV-like"/>
    <property type="match status" value="1"/>
</dbReference>
<dbReference type="Gene3D" id="3.30.1180.10">
    <property type="match status" value="1"/>
</dbReference>